<dbReference type="Pfam" id="PF13463">
    <property type="entry name" value="HTH_27"/>
    <property type="match status" value="1"/>
</dbReference>
<evidence type="ECO:0000313" key="2">
    <source>
        <dbReference type="EMBL" id="MBB4286690.1"/>
    </source>
</evidence>
<name>A0A7W6S1J9_9PROT</name>
<protein>
    <submittedName>
        <fullName evidence="2">DNA-binding MarR family transcriptional regulator</fullName>
    </submittedName>
</protein>
<dbReference type="GO" id="GO:0003700">
    <property type="term" value="F:DNA-binding transcription factor activity"/>
    <property type="evidence" value="ECO:0007669"/>
    <property type="project" value="InterPro"/>
</dbReference>
<dbReference type="AlphaFoldDB" id="A0A7W6S1J9"/>
<feature type="domain" description="HTH marR-type" evidence="1">
    <location>
        <begin position="5"/>
        <end position="143"/>
    </location>
</feature>
<evidence type="ECO:0000259" key="1">
    <source>
        <dbReference type="PROSITE" id="PS50995"/>
    </source>
</evidence>
<gene>
    <name evidence="2" type="ORF">GGD88_002425</name>
</gene>
<accession>A0A7W6S1J9</accession>
<sequence length="151" mass="17684">MYEAYSSIVQLVERLHRHFLDVLRTELRRVGNDDVNAVQALLLFNIGQEDVVIRDLRDRGYYHGSNVSYNIKKLTEMGYLTQERSPHDRRATRLRLTDRGFVVCHTVGALQESLVANLRRRDVTEETLREAAEALACIERTWTDYIRYGRD</sequence>
<dbReference type="GO" id="GO:0003677">
    <property type="term" value="F:DNA binding"/>
    <property type="evidence" value="ECO:0007669"/>
    <property type="project" value="UniProtKB-KW"/>
</dbReference>
<dbReference type="SMART" id="SM00347">
    <property type="entry name" value="HTH_MARR"/>
    <property type="match status" value="1"/>
</dbReference>
<organism evidence="2 3">
    <name type="scientific">Roseospira goensis</name>
    <dbReference type="NCBI Taxonomy" id="391922"/>
    <lineage>
        <taxon>Bacteria</taxon>
        <taxon>Pseudomonadati</taxon>
        <taxon>Pseudomonadota</taxon>
        <taxon>Alphaproteobacteria</taxon>
        <taxon>Rhodospirillales</taxon>
        <taxon>Rhodospirillaceae</taxon>
        <taxon>Roseospira</taxon>
    </lineage>
</organism>
<keyword evidence="3" id="KW-1185">Reference proteome</keyword>
<dbReference type="Proteomes" id="UP000555728">
    <property type="component" value="Unassembled WGS sequence"/>
</dbReference>
<evidence type="ECO:0000313" key="3">
    <source>
        <dbReference type="Proteomes" id="UP000555728"/>
    </source>
</evidence>
<dbReference type="RefSeq" id="WP_184435764.1">
    <property type="nucleotide sequence ID" value="NZ_JACIGI010000019.1"/>
</dbReference>
<dbReference type="SUPFAM" id="SSF46785">
    <property type="entry name" value="Winged helix' DNA-binding domain"/>
    <property type="match status" value="1"/>
</dbReference>
<dbReference type="GO" id="GO:0006950">
    <property type="term" value="P:response to stress"/>
    <property type="evidence" value="ECO:0007669"/>
    <property type="project" value="TreeGrafter"/>
</dbReference>
<dbReference type="PROSITE" id="PS50995">
    <property type="entry name" value="HTH_MARR_2"/>
    <property type="match status" value="1"/>
</dbReference>
<reference evidence="2 3" key="1">
    <citation type="submission" date="2020-08" db="EMBL/GenBank/DDBJ databases">
        <title>Genome sequencing of Purple Non-Sulfur Bacteria from various extreme environments.</title>
        <authorList>
            <person name="Mayer M."/>
        </authorList>
    </citation>
    <scope>NUCLEOTIDE SEQUENCE [LARGE SCALE GENOMIC DNA]</scope>
    <source>
        <strain evidence="2 3">JA135</strain>
    </source>
</reference>
<dbReference type="Gene3D" id="1.10.10.10">
    <property type="entry name" value="Winged helix-like DNA-binding domain superfamily/Winged helix DNA-binding domain"/>
    <property type="match status" value="1"/>
</dbReference>
<dbReference type="PANTHER" id="PTHR33164">
    <property type="entry name" value="TRANSCRIPTIONAL REGULATOR, MARR FAMILY"/>
    <property type="match status" value="1"/>
</dbReference>
<keyword evidence="2" id="KW-0238">DNA-binding</keyword>
<proteinExistence type="predicted"/>
<dbReference type="EMBL" id="JACIGI010000019">
    <property type="protein sequence ID" value="MBB4286690.1"/>
    <property type="molecule type" value="Genomic_DNA"/>
</dbReference>
<dbReference type="InterPro" id="IPR039422">
    <property type="entry name" value="MarR/SlyA-like"/>
</dbReference>
<comment type="caution">
    <text evidence="2">The sequence shown here is derived from an EMBL/GenBank/DDBJ whole genome shotgun (WGS) entry which is preliminary data.</text>
</comment>
<dbReference type="InterPro" id="IPR036388">
    <property type="entry name" value="WH-like_DNA-bd_sf"/>
</dbReference>
<dbReference type="InterPro" id="IPR000835">
    <property type="entry name" value="HTH_MarR-typ"/>
</dbReference>
<dbReference type="PANTHER" id="PTHR33164:SF102">
    <property type="entry name" value="TRANSCRIPTIONAL REGULATORY PROTEIN"/>
    <property type="match status" value="1"/>
</dbReference>
<dbReference type="InterPro" id="IPR036390">
    <property type="entry name" value="WH_DNA-bd_sf"/>
</dbReference>